<feature type="domain" description="HTH gntR-type" evidence="4">
    <location>
        <begin position="188"/>
        <end position="256"/>
    </location>
</feature>
<evidence type="ECO:0000259" key="4">
    <source>
        <dbReference type="PROSITE" id="PS50949"/>
    </source>
</evidence>
<keyword evidence="3" id="KW-0804">Transcription</keyword>
<dbReference type="Gene3D" id="1.10.10.10">
    <property type="entry name" value="Winged helix-like DNA-binding domain superfamily/Winged helix DNA-binding domain"/>
    <property type="match status" value="2"/>
</dbReference>
<reference evidence="5" key="1">
    <citation type="submission" date="2022-06" db="EMBL/GenBank/DDBJ databases">
        <title>Genome public.</title>
        <authorList>
            <person name="Sun Q."/>
        </authorList>
    </citation>
    <scope>NUCLEOTIDE SEQUENCE</scope>
    <source>
        <strain evidence="5">CWNU-1</strain>
    </source>
</reference>
<dbReference type="InterPro" id="IPR036388">
    <property type="entry name" value="WH-like_DNA-bd_sf"/>
</dbReference>
<name>A0ABT0UVX3_9ACTN</name>
<dbReference type="InterPro" id="IPR000524">
    <property type="entry name" value="Tscrpt_reg_HTH_GntR"/>
</dbReference>
<accession>A0ABT0UVX3</accession>
<keyword evidence="2" id="KW-0238">DNA-binding</keyword>
<evidence type="ECO:0000313" key="5">
    <source>
        <dbReference type="EMBL" id="MCM2392728.1"/>
    </source>
</evidence>
<evidence type="ECO:0000256" key="3">
    <source>
        <dbReference type="ARBA" id="ARBA00023163"/>
    </source>
</evidence>
<keyword evidence="1" id="KW-0805">Transcription regulation</keyword>
<dbReference type="Pfam" id="PF00392">
    <property type="entry name" value="GntR"/>
    <property type="match status" value="1"/>
</dbReference>
<sequence>MANTTTPRRAGMRPALDLDQLRDDLRQVRTRISRSPARPAVDRDQDSLDRIVTRWASVACQYRDASASPADRKRWTDLVDSTCRDRGASLTPYEALFARTGAVRDLLTAIQTRTRPGLSVDQIVTEIQRRIDQRHYPVGASLPRNRIVSDLNARPDDVKLALADLTAAGVVERHGCGVAPVEGGGSRRWVDEYIADRLREAIITGLYPPGASLPSLAGLSAVFVTDQHRVTAGLRLLVADGLVVLPAGERARVHRDVVLVSSSALPQPVRAERQMTFDSAAIRVAIGEAKGQWRYRRHVFPELVEAQWTDLRAMARHLLTAPTACDEAARRWAALMADAPLPTDPVTRLWHTACLGAALAPLLPPPPVAEARTSPSLRKWL</sequence>
<comment type="caution">
    <text evidence="5">The sequence shown here is derived from an EMBL/GenBank/DDBJ whole genome shotgun (WGS) entry which is preliminary data.</text>
</comment>
<dbReference type="EMBL" id="JAMQAW010000042">
    <property type="protein sequence ID" value="MCM2392728.1"/>
    <property type="molecule type" value="Genomic_DNA"/>
</dbReference>
<dbReference type="RefSeq" id="WP_250923053.1">
    <property type="nucleotide sequence ID" value="NZ_JAMQAW010000042.1"/>
</dbReference>
<dbReference type="InterPro" id="IPR036390">
    <property type="entry name" value="WH_DNA-bd_sf"/>
</dbReference>
<dbReference type="PROSITE" id="PS50949">
    <property type="entry name" value="HTH_GNTR"/>
    <property type="match status" value="1"/>
</dbReference>
<evidence type="ECO:0000256" key="1">
    <source>
        <dbReference type="ARBA" id="ARBA00023015"/>
    </source>
</evidence>
<evidence type="ECO:0000256" key="2">
    <source>
        <dbReference type="ARBA" id="ARBA00023125"/>
    </source>
</evidence>
<proteinExistence type="predicted"/>
<keyword evidence="6" id="KW-1185">Reference proteome</keyword>
<dbReference type="SUPFAM" id="SSF46785">
    <property type="entry name" value="Winged helix' DNA-binding domain"/>
    <property type="match status" value="1"/>
</dbReference>
<evidence type="ECO:0000313" key="6">
    <source>
        <dbReference type="Proteomes" id="UP001431429"/>
    </source>
</evidence>
<protein>
    <submittedName>
        <fullName evidence="5">GntR family transcriptional regulator</fullName>
    </submittedName>
</protein>
<dbReference type="SMART" id="SM00345">
    <property type="entry name" value="HTH_GNTR"/>
    <property type="match status" value="1"/>
</dbReference>
<gene>
    <name evidence="5" type="ORF">NBG84_31330</name>
</gene>
<dbReference type="Proteomes" id="UP001431429">
    <property type="component" value="Unassembled WGS sequence"/>
</dbReference>
<organism evidence="5 6">
    <name type="scientific">Streptomyces albipurpureus</name>
    <dbReference type="NCBI Taxonomy" id="2897419"/>
    <lineage>
        <taxon>Bacteria</taxon>
        <taxon>Bacillati</taxon>
        <taxon>Actinomycetota</taxon>
        <taxon>Actinomycetes</taxon>
        <taxon>Kitasatosporales</taxon>
        <taxon>Streptomycetaceae</taxon>
        <taxon>Streptomyces</taxon>
    </lineage>
</organism>